<comment type="subunit">
    <text evidence="6">Monomer.</text>
</comment>
<evidence type="ECO:0000256" key="6">
    <source>
        <dbReference type="HAMAP-Rule" id="MF_01974"/>
    </source>
</evidence>
<keyword evidence="2 6" id="KW-0031">Aminopeptidase</keyword>
<reference evidence="8 9" key="1">
    <citation type="submission" date="2013-03" db="EMBL/GenBank/DDBJ databases">
        <title>Reference genome for the Human Microbiome Project.</title>
        <authorList>
            <person name="Aqrawi P."/>
            <person name="Ayvaz T."/>
            <person name="Bess C."/>
            <person name="Blankenburg K."/>
            <person name="Coyle M."/>
            <person name="Deng J."/>
            <person name="Forbes L."/>
            <person name="Fowler G."/>
            <person name="Francisco L."/>
            <person name="Fu Q."/>
            <person name="Gibbs R."/>
            <person name="Gross S."/>
            <person name="Gubbala S."/>
            <person name="Hale W."/>
            <person name="Hemphill L."/>
            <person name="Highlander S."/>
            <person name="Hirani K."/>
            <person name="Jackson L."/>
            <person name="Jakkamsetti A."/>
            <person name="Javaid M."/>
            <person name="Jayaseelan J.C."/>
            <person name="Jiang H."/>
            <person name="Joshi V."/>
            <person name="Korchina V."/>
            <person name="Kovar C."/>
            <person name="Lara F."/>
            <person name="Lee S."/>
            <person name="Liu Y."/>
            <person name="Mata R."/>
            <person name="Mathew T."/>
            <person name="Munidasa M."/>
            <person name="Muzny D."/>
            <person name="Nazareth L."/>
            <person name="Ngo R."/>
            <person name="Nguyen L."/>
            <person name="Nguyen N."/>
            <person name="Okwuonu G."/>
            <person name="Ongeri F."/>
            <person name="Palculict T."/>
            <person name="Patil S."/>
            <person name="Petrosino J."/>
            <person name="Pham C."/>
            <person name="Pham P."/>
            <person name="Pu L.-L."/>
            <person name="Qin X."/>
            <person name="Qu J."/>
            <person name="Reid J."/>
            <person name="Ross M."/>
            <person name="Ruth R."/>
            <person name="Saada N."/>
            <person name="San Lucas F."/>
            <person name="Santibanez J."/>
            <person name="Shang Y."/>
            <person name="Simmons D."/>
            <person name="Song X.-Z."/>
            <person name="Tang L.-Y."/>
            <person name="Thornton R."/>
            <person name="Warren J."/>
            <person name="Weissenberger G."/>
            <person name="Wilczek-Boney K."/>
            <person name="Worley K."/>
            <person name="Youmans B."/>
            <person name="Zhang J."/>
            <person name="Zhang L."/>
            <person name="Zhao Z."/>
            <person name="Zhou C."/>
            <person name="Zhu D."/>
            <person name="Zhu Y."/>
        </authorList>
    </citation>
    <scope>NUCLEOTIDE SEQUENCE [LARGE SCALE GENOMIC DNA]</scope>
    <source>
        <strain evidence="8 9">F0333</strain>
    </source>
</reference>
<dbReference type="HAMAP" id="MF_01974">
    <property type="entry name" value="MetAP_1"/>
    <property type="match status" value="1"/>
</dbReference>
<dbReference type="STRING" id="888050.HMPREF9004_0492"/>
<dbReference type="Gene3D" id="3.90.230.10">
    <property type="entry name" value="Creatinase/methionine aminopeptidase superfamily"/>
    <property type="match status" value="1"/>
</dbReference>
<dbReference type="CDD" id="cd01086">
    <property type="entry name" value="MetAP1"/>
    <property type="match status" value="1"/>
</dbReference>
<evidence type="ECO:0000256" key="1">
    <source>
        <dbReference type="ARBA" id="ARBA00002521"/>
    </source>
</evidence>
<dbReference type="GO" id="GO:0046872">
    <property type="term" value="F:metal ion binding"/>
    <property type="evidence" value="ECO:0007669"/>
    <property type="project" value="UniProtKB-UniRule"/>
</dbReference>
<dbReference type="PROSITE" id="PS00680">
    <property type="entry name" value="MAP_1"/>
    <property type="match status" value="1"/>
</dbReference>
<feature type="binding site" evidence="6">
    <location>
        <position position="277"/>
    </location>
    <ligand>
        <name>a divalent metal cation</name>
        <dbReference type="ChEBI" id="CHEBI:60240"/>
        <label>1</label>
    </ligand>
</feature>
<keyword evidence="9" id="KW-1185">Reference proteome</keyword>
<comment type="cofactor">
    <cofactor evidence="6">
        <name>Co(2+)</name>
        <dbReference type="ChEBI" id="CHEBI:48828"/>
    </cofactor>
    <cofactor evidence="6">
        <name>Zn(2+)</name>
        <dbReference type="ChEBI" id="CHEBI:29105"/>
    </cofactor>
    <cofactor evidence="6">
        <name>Mn(2+)</name>
        <dbReference type="ChEBI" id="CHEBI:29035"/>
    </cofactor>
    <cofactor evidence="6">
        <name>Fe(2+)</name>
        <dbReference type="ChEBI" id="CHEBI:29033"/>
    </cofactor>
    <text evidence="6">Binds 2 divalent metal cations per subunit. Has a high-affinity and a low affinity metal-binding site. The true nature of the physiological cofactor is under debate. The enzyme is active with cobalt, zinc, manganese or divalent iron ions. Most likely, methionine aminopeptidases function as mononuclear Fe(2+)-metalloproteases under physiological conditions, and the catalytically relevant metal-binding site has been assigned to the histidine-containing high-affinity site.</text>
</comment>
<gene>
    <name evidence="8" type="primary">map2</name>
    <name evidence="6" type="synonym">map</name>
    <name evidence="8" type="ORF">HMPREF9004_0492</name>
</gene>
<dbReference type="SUPFAM" id="SSF55920">
    <property type="entry name" value="Creatinase/aminopeptidase"/>
    <property type="match status" value="1"/>
</dbReference>
<evidence type="ECO:0000313" key="8">
    <source>
        <dbReference type="EMBL" id="ENO18822.1"/>
    </source>
</evidence>
<dbReference type="PANTHER" id="PTHR43330:SF27">
    <property type="entry name" value="METHIONINE AMINOPEPTIDASE"/>
    <property type="match status" value="1"/>
</dbReference>
<feature type="binding site" evidence="6">
    <location>
        <position position="220"/>
    </location>
    <ligand>
        <name>substrate</name>
    </ligand>
</feature>
<dbReference type="InterPro" id="IPR002467">
    <property type="entry name" value="Pept_M24A_MAP1"/>
</dbReference>
<feature type="binding site" evidence="6">
    <location>
        <position position="119"/>
    </location>
    <ligand>
        <name>a divalent metal cation</name>
        <dbReference type="ChEBI" id="CHEBI:60240"/>
        <label>1</label>
    </ligand>
</feature>
<sequence length="310" mass="33420">MTRAWAAEMGRIELKSLEQVKWMREAGLVVADIHRSLREAARPGITTRELDAVSAQAIRRAGATSNFLNYAGYPATVCISINDVVVHGIPGDRTLEEGDLVSFDCGAWVSRNGREWHGDAAFSMIVGDEWIPDEEFAQGKRAMGAAPGGLSDERIRRRRELDAVTRESLWAALANLEGARRVSAVGAAVEDVVALNADELGWEAGIIEEYTGHGIGTAMHQEPEILNYNARGISAKLKPGMVLAVEPMLTAGGIETFTEDDEWTVRTCDGSDAAHWEHTVAILSEGISVLTAPDFGKAGLAPFGVVPVEL</sequence>
<keyword evidence="5 6" id="KW-0378">Hydrolase</keyword>
<dbReference type="Proteomes" id="UP000013015">
    <property type="component" value="Unassembled WGS sequence"/>
</dbReference>
<dbReference type="GO" id="GO:0006508">
    <property type="term" value="P:proteolysis"/>
    <property type="evidence" value="ECO:0007669"/>
    <property type="project" value="UniProtKB-KW"/>
</dbReference>
<evidence type="ECO:0000256" key="3">
    <source>
        <dbReference type="ARBA" id="ARBA00022670"/>
    </source>
</evidence>
<evidence type="ECO:0000256" key="2">
    <source>
        <dbReference type="ARBA" id="ARBA00022438"/>
    </source>
</evidence>
<dbReference type="HOGENOM" id="CLU_015857_0_1_11"/>
<comment type="similarity">
    <text evidence="6">Belongs to the peptidase M24A family. Methionine aminopeptidase type 1 subfamily.</text>
</comment>
<name>N6X627_9ACTO</name>
<evidence type="ECO:0000256" key="4">
    <source>
        <dbReference type="ARBA" id="ARBA00022723"/>
    </source>
</evidence>
<dbReference type="EC" id="3.4.11.18" evidence="6"/>
<accession>N6X627</accession>
<dbReference type="PANTHER" id="PTHR43330">
    <property type="entry name" value="METHIONINE AMINOPEPTIDASE"/>
    <property type="match status" value="1"/>
</dbReference>
<dbReference type="GO" id="GO:0005829">
    <property type="term" value="C:cytosol"/>
    <property type="evidence" value="ECO:0007669"/>
    <property type="project" value="TreeGrafter"/>
</dbReference>
<dbReference type="InterPro" id="IPR000994">
    <property type="entry name" value="Pept_M24"/>
</dbReference>
<dbReference type="GO" id="GO:0004239">
    <property type="term" value="F:initiator methionyl aminopeptidase activity"/>
    <property type="evidence" value="ECO:0007669"/>
    <property type="project" value="UniProtKB-UniRule"/>
</dbReference>
<dbReference type="AlphaFoldDB" id="N6X627"/>
<feature type="binding site" evidence="6">
    <location>
        <position position="87"/>
    </location>
    <ligand>
        <name>substrate</name>
    </ligand>
</feature>
<feature type="binding site" evidence="6">
    <location>
        <position position="104"/>
    </location>
    <ligand>
        <name>a divalent metal cation</name>
        <dbReference type="ChEBI" id="CHEBI:60240"/>
        <label>1</label>
    </ligand>
</feature>
<feature type="domain" description="Peptidase M24" evidence="7">
    <location>
        <begin position="22"/>
        <end position="282"/>
    </location>
</feature>
<comment type="function">
    <text evidence="1 6">Removes the N-terminal methionine from nascent proteins. The N-terminal methionine is often cleaved when the second residue in the primary sequence is small and uncharged (Met-Ala-, Cys, Gly, Pro, Ser, Thr, or Val). Requires deformylation of the N(alpha)-formylated initiator methionine before it can be hydrolyzed.</text>
</comment>
<keyword evidence="3 6" id="KW-0645">Protease</keyword>
<feature type="binding site" evidence="6">
    <location>
        <position position="119"/>
    </location>
    <ligand>
        <name>a divalent metal cation</name>
        <dbReference type="ChEBI" id="CHEBI:60240"/>
        <label>2</label>
        <note>catalytic</note>
    </ligand>
</feature>
<protein>
    <recommendedName>
        <fullName evidence="6">Methionine aminopeptidase</fullName>
        <shortName evidence="6">MAP</shortName>
        <shortName evidence="6">MetAP</shortName>
        <ecNumber evidence="6">3.4.11.18</ecNumber>
    </recommendedName>
    <alternativeName>
        <fullName evidence="6">Peptidase M</fullName>
    </alternativeName>
</protein>
<organism evidence="8 9">
    <name type="scientific">Schaalia cardiffensis F0333</name>
    <dbReference type="NCBI Taxonomy" id="888050"/>
    <lineage>
        <taxon>Bacteria</taxon>
        <taxon>Bacillati</taxon>
        <taxon>Actinomycetota</taxon>
        <taxon>Actinomycetes</taxon>
        <taxon>Actinomycetales</taxon>
        <taxon>Actinomycetaceae</taxon>
        <taxon>Schaalia</taxon>
    </lineage>
</organism>
<evidence type="ECO:0000256" key="5">
    <source>
        <dbReference type="ARBA" id="ARBA00022801"/>
    </source>
</evidence>
<dbReference type="GO" id="GO:0070006">
    <property type="term" value="F:metalloaminopeptidase activity"/>
    <property type="evidence" value="ECO:0007669"/>
    <property type="project" value="UniProtKB-UniRule"/>
</dbReference>
<dbReference type="PATRIC" id="fig|888050.3.peg.476"/>
<evidence type="ECO:0000313" key="9">
    <source>
        <dbReference type="Proteomes" id="UP000013015"/>
    </source>
</evidence>
<feature type="binding site" evidence="6">
    <location>
        <position position="246"/>
    </location>
    <ligand>
        <name>a divalent metal cation</name>
        <dbReference type="ChEBI" id="CHEBI:60240"/>
        <label>2</label>
        <note>catalytic</note>
    </ligand>
</feature>
<comment type="caution">
    <text evidence="8">The sequence shown here is derived from an EMBL/GenBank/DDBJ whole genome shotgun (WGS) entry which is preliminary data.</text>
</comment>
<keyword evidence="4 6" id="KW-0479">Metal-binding</keyword>
<dbReference type="InterPro" id="IPR036005">
    <property type="entry name" value="Creatinase/aminopeptidase-like"/>
</dbReference>
<evidence type="ECO:0000259" key="7">
    <source>
        <dbReference type="Pfam" id="PF00557"/>
    </source>
</evidence>
<feature type="binding site" evidence="6">
    <location>
        <position position="277"/>
    </location>
    <ligand>
        <name>a divalent metal cation</name>
        <dbReference type="ChEBI" id="CHEBI:60240"/>
        <label>2</label>
        <note>catalytic</note>
    </ligand>
</feature>
<dbReference type="Pfam" id="PF00557">
    <property type="entry name" value="Peptidase_M24"/>
    <property type="match status" value="1"/>
</dbReference>
<dbReference type="EMBL" id="AQHZ01000007">
    <property type="protein sequence ID" value="ENO18822.1"/>
    <property type="molecule type" value="Genomic_DNA"/>
</dbReference>
<dbReference type="eggNOG" id="COG0024">
    <property type="taxonomic scope" value="Bacteria"/>
</dbReference>
<comment type="catalytic activity">
    <reaction evidence="6">
        <text>Release of N-terminal amino acids, preferentially methionine, from peptides and arylamides.</text>
        <dbReference type="EC" id="3.4.11.18"/>
    </reaction>
</comment>
<feature type="binding site" evidence="6">
    <location>
        <position position="213"/>
    </location>
    <ligand>
        <name>a divalent metal cation</name>
        <dbReference type="ChEBI" id="CHEBI:60240"/>
        <label>2</label>
        <note>catalytic</note>
    </ligand>
</feature>
<proteinExistence type="inferred from homology"/>